<dbReference type="GO" id="GO:0006865">
    <property type="term" value="P:amino acid transport"/>
    <property type="evidence" value="ECO:0007669"/>
    <property type="project" value="UniProtKB-KW"/>
</dbReference>
<dbReference type="Pfam" id="PF13458">
    <property type="entry name" value="Peripla_BP_6"/>
    <property type="match status" value="1"/>
</dbReference>
<sequence>MRPVIRKAAAVAASILTLTAMTACSQDAGADGGDGDTVTFGVSGPLTGDQAQYGKDWQAGFDLALDELNAEGDITYAIDFQDSQGQAAQATNIAQKFVSDDKISAVMGDFSSATSMVASPVYQRAGLLQLGITNSHPDFTTTGDFIFSPSITQDTEGRVMADGAKKLGDKAAVFYLNTDWGKAAFDVFSDQSKTNGLDIVYSSSVEETSTDFKPLLLRAKESGADVIQFLTYYKTTALLVQQATDVGLTDVALSAVGSNYSSEFLELAGDAAEGVYVETSFYPGSDNADVRKFVDGFQAKYDRQPNVFSAYAYDGLKELAWASENSDGSREGIRNALRDGTEVPTIIYGPAQYNDERRIENPTFTWLVVKDGTFVAQDPTRS</sequence>
<keyword evidence="2" id="KW-0813">Transport</keyword>
<gene>
    <name evidence="7" type="ORF">EAX62_02925</name>
</gene>
<keyword evidence="4" id="KW-0029">Amino-acid transport</keyword>
<reference evidence="7 8" key="1">
    <citation type="submission" date="2018-10" db="EMBL/GenBank/DDBJ databases">
        <title>Tessaracoccus antarcticuss sp. nov., isolated from sediment.</title>
        <authorList>
            <person name="Zhou L.Y."/>
            <person name="Du Z.J."/>
        </authorList>
    </citation>
    <scope>NUCLEOTIDE SEQUENCE [LARGE SCALE GENOMIC DNA]</scope>
    <source>
        <strain evidence="7 8">JDX10</strain>
    </source>
</reference>
<feature type="chain" id="PRO_5038819577" evidence="5">
    <location>
        <begin position="23"/>
        <end position="382"/>
    </location>
</feature>
<dbReference type="EMBL" id="REFW01000001">
    <property type="protein sequence ID" value="RMB61600.1"/>
    <property type="molecule type" value="Genomic_DNA"/>
</dbReference>
<dbReference type="SUPFAM" id="SSF53822">
    <property type="entry name" value="Periplasmic binding protein-like I"/>
    <property type="match status" value="1"/>
</dbReference>
<evidence type="ECO:0000313" key="7">
    <source>
        <dbReference type="EMBL" id="RMB61600.1"/>
    </source>
</evidence>
<comment type="similarity">
    <text evidence="1">Belongs to the leucine-binding protein family.</text>
</comment>
<dbReference type="CDD" id="cd06349">
    <property type="entry name" value="PBP1_ABC_HAAT-like"/>
    <property type="match status" value="1"/>
</dbReference>
<evidence type="ECO:0000256" key="5">
    <source>
        <dbReference type="SAM" id="SignalP"/>
    </source>
</evidence>
<dbReference type="InterPro" id="IPR051010">
    <property type="entry name" value="BCAA_transport"/>
</dbReference>
<dbReference type="PROSITE" id="PS51257">
    <property type="entry name" value="PROKAR_LIPOPROTEIN"/>
    <property type="match status" value="1"/>
</dbReference>
<evidence type="ECO:0000256" key="2">
    <source>
        <dbReference type="ARBA" id="ARBA00022448"/>
    </source>
</evidence>
<evidence type="ECO:0000256" key="1">
    <source>
        <dbReference type="ARBA" id="ARBA00010062"/>
    </source>
</evidence>
<dbReference type="InterPro" id="IPR028082">
    <property type="entry name" value="Peripla_BP_I"/>
</dbReference>
<feature type="domain" description="Leucine-binding protein" evidence="6">
    <location>
        <begin position="37"/>
        <end position="361"/>
    </location>
</feature>
<evidence type="ECO:0000313" key="8">
    <source>
        <dbReference type="Proteomes" id="UP000275256"/>
    </source>
</evidence>
<organism evidence="7 8">
    <name type="scientific">Tessaracoccus antarcticus</name>
    <dbReference type="NCBI Taxonomy" id="2479848"/>
    <lineage>
        <taxon>Bacteria</taxon>
        <taxon>Bacillati</taxon>
        <taxon>Actinomycetota</taxon>
        <taxon>Actinomycetes</taxon>
        <taxon>Propionibacteriales</taxon>
        <taxon>Propionibacteriaceae</taxon>
        <taxon>Tessaracoccus</taxon>
    </lineage>
</organism>
<dbReference type="AlphaFoldDB" id="A0A3M0G9B8"/>
<dbReference type="PRINTS" id="PR00337">
    <property type="entry name" value="LEUILEVALBP"/>
</dbReference>
<evidence type="ECO:0000259" key="6">
    <source>
        <dbReference type="Pfam" id="PF13458"/>
    </source>
</evidence>
<dbReference type="PANTHER" id="PTHR30483:SF6">
    <property type="entry name" value="PERIPLASMIC BINDING PROTEIN OF ABC TRANSPORTER FOR NATURAL AMINO ACIDS"/>
    <property type="match status" value="1"/>
</dbReference>
<accession>A0A3M0G9B8</accession>
<dbReference type="Proteomes" id="UP000275256">
    <property type="component" value="Unassembled WGS sequence"/>
</dbReference>
<keyword evidence="8" id="KW-1185">Reference proteome</keyword>
<evidence type="ECO:0000256" key="4">
    <source>
        <dbReference type="ARBA" id="ARBA00022970"/>
    </source>
</evidence>
<dbReference type="RefSeq" id="WP_121900147.1">
    <property type="nucleotide sequence ID" value="NZ_REFW01000001.1"/>
</dbReference>
<comment type="caution">
    <text evidence="7">The sequence shown here is derived from an EMBL/GenBank/DDBJ whole genome shotgun (WGS) entry which is preliminary data.</text>
</comment>
<dbReference type="OrthoDB" id="3563031at2"/>
<protein>
    <submittedName>
        <fullName evidence="7">ABC transporter substrate-binding protein</fullName>
    </submittedName>
</protein>
<proteinExistence type="inferred from homology"/>
<keyword evidence="3 5" id="KW-0732">Signal</keyword>
<evidence type="ECO:0000256" key="3">
    <source>
        <dbReference type="ARBA" id="ARBA00022729"/>
    </source>
</evidence>
<dbReference type="PANTHER" id="PTHR30483">
    <property type="entry name" value="LEUCINE-SPECIFIC-BINDING PROTEIN"/>
    <property type="match status" value="1"/>
</dbReference>
<feature type="signal peptide" evidence="5">
    <location>
        <begin position="1"/>
        <end position="22"/>
    </location>
</feature>
<dbReference type="Gene3D" id="3.40.50.2300">
    <property type="match status" value="2"/>
</dbReference>
<dbReference type="InterPro" id="IPR000709">
    <property type="entry name" value="Leu_Ile_Val-bd"/>
</dbReference>
<name>A0A3M0G9B8_9ACTN</name>
<dbReference type="InterPro" id="IPR028081">
    <property type="entry name" value="Leu-bd"/>
</dbReference>